<reference evidence="2" key="1">
    <citation type="submission" date="2019-12" db="EMBL/GenBank/DDBJ databases">
        <title>Genome sequencing and annotation of Brassica cretica.</title>
        <authorList>
            <person name="Studholme D.J."/>
            <person name="Sarris P.F."/>
        </authorList>
    </citation>
    <scope>NUCLEOTIDE SEQUENCE</scope>
    <source>
        <strain evidence="2">PFS-001/15</strain>
        <tissue evidence="2">Leaf</tissue>
    </source>
</reference>
<dbReference type="AlphaFoldDB" id="A0A8S9KYX7"/>
<evidence type="ECO:0000313" key="2">
    <source>
        <dbReference type="EMBL" id="KAF2598358.1"/>
    </source>
</evidence>
<comment type="caution">
    <text evidence="2">The sequence shown here is derived from an EMBL/GenBank/DDBJ whole genome shotgun (WGS) entry which is preliminary data.</text>
</comment>
<dbReference type="EMBL" id="QGKW02000717">
    <property type="protein sequence ID" value="KAF2598358.1"/>
    <property type="molecule type" value="Genomic_DNA"/>
</dbReference>
<organism evidence="2 3">
    <name type="scientific">Brassica cretica</name>
    <name type="common">Mustard</name>
    <dbReference type="NCBI Taxonomy" id="69181"/>
    <lineage>
        <taxon>Eukaryota</taxon>
        <taxon>Viridiplantae</taxon>
        <taxon>Streptophyta</taxon>
        <taxon>Embryophyta</taxon>
        <taxon>Tracheophyta</taxon>
        <taxon>Spermatophyta</taxon>
        <taxon>Magnoliopsida</taxon>
        <taxon>eudicotyledons</taxon>
        <taxon>Gunneridae</taxon>
        <taxon>Pentapetalae</taxon>
        <taxon>rosids</taxon>
        <taxon>malvids</taxon>
        <taxon>Brassicales</taxon>
        <taxon>Brassicaceae</taxon>
        <taxon>Brassiceae</taxon>
        <taxon>Brassica</taxon>
    </lineage>
</organism>
<proteinExistence type="predicted"/>
<sequence>MLQLSTACTNALHPETRVKVRVNHLPPAKQRRGDRSPPSAEPKPLKKYAQTKTSSRLLKSLTGPTPKMKQLLTRTEETDEAEEEESIAKVKNRNVNQRTRDNPGEEPPSTPKERGAKS</sequence>
<name>A0A8S9KYX7_BRACR</name>
<protein>
    <submittedName>
        <fullName evidence="2">Uncharacterized protein</fullName>
    </submittedName>
</protein>
<gene>
    <name evidence="2" type="ORF">F2Q68_00007257</name>
</gene>
<dbReference type="Proteomes" id="UP000712281">
    <property type="component" value="Unassembled WGS sequence"/>
</dbReference>
<evidence type="ECO:0000256" key="1">
    <source>
        <dbReference type="SAM" id="MobiDB-lite"/>
    </source>
</evidence>
<evidence type="ECO:0000313" key="3">
    <source>
        <dbReference type="Proteomes" id="UP000712281"/>
    </source>
</evidence>
<feature type="region of interest" description="Disordered" evidence="1">
    <location>
        <begin position="18"/>
        <end position="118"/>
    </location>
</feature>
<accession>A0A8S9KYX7</accession>